<dbReference type="RefSeq" id="WP_277861134.1">
    <property type="nucleotide sequence ID" value="NZ_JARRAG010000002.1"/>
</dbReference>
<dbReference type="PANTHER" id="PTHR34202">
    <property type="entry name" value="UPF0548 PROTEIN"/>
    <property type="match status" value="1"/>
</dbReference>
<dbReference type="Pfam" id="PF09348">
    <property type="entry name" value="DUF1990"/>
    <property type="match status" value="1"/>
</dbReference>
<protein>
    <submittedName>
        <fullName evidence="2">DUF1990 domain-containing protein</fullName>
    </submittedName>
</protein>
<dbReference type="Proteomes" id="UP001216907">
    <property type="component" value="Unassembled WGS sequence"/>
</dbReference>
<reference evidence="2 3" key="1">
    <citation type="submission" date="2023-03" db="EMBL/GenBank/DDBJ databases">
        <title>Paludisphaera mucosa sp. nov. a novel planctomycete from northern fen.</title>
        <authorList>
            <person name="Ivanova A."/>
        </authorList>
    </citation>
    <scope>NUCLEOTIDE SEQUENCE [LARGE SCALE GENOMIC DNA]</scope>
    <source>
        <strain evidence="2 3">Pla2</strain>
    </source>
</reference>
<organism evidence="2 3">
    <name type="scientific">Paludisphaera mucosa</name>
    <dbReference type="NCBI Taxonomy" id="3030827"/>
    <lineage>
        <taxon>Bacteria</taxon>
        <taxon>Pseudomonadati</taxon>
        <taxon>Planctomycetota</taxon>
        <taxon>Planctomycetia</taxon>
        <taxon>Isosphaerales</taxon>
        <taxon>Isosphaeraceae</taxon>
        <taxon>Paludisphaera</taxon>
    </lineage>
</organism>
<dbReference type="PANTHER" id="PTHR34202:SF1">
    <property type="entry name" value="UPF0548 PROTEIN"/>
    <property type="match status" value="1"/>
</dbReference>
<sequence>MFTFRKPSAETVRKFLDGQDDLDFTYAPVGATADVPPADYRLNHTRKRIGAGREAFARARAALRRWDQFRIGWAEIRPADAVVRPGAVVAIVARRLGLWWLNACRVVYVVDEDGEAAARFGVAFGTLPGHVGSGEERFQVEWDGATDEVWYDVSSFSQPHLWLTRLGYPYMRRSQKLFGRQSAAAMVEALAREATVPPPG</sequence>
<dbReference type="InterPro" id="IPR014457">
    <property type="entry name" value="UCP010260"/>
</dbReference>
<dbReference type="PIRSF" id="PIRSF010260">
    <property type="entry name" value="UCP010260"/>
    <property type="match status" value="1"/>
</dbReference>
<evidence type="ECO:0000313" key="2">
    <source>
        <dbReference type="EMBL" id="MDG3004782.1"/>
    </source>
</evidence>
<dbReference type="InterPro" id="IPR018960">
    <property type="entry name" value="DUF1990"/>
</dbReference>
<evidence type="ECO:0000259" key="1">
    <source>
        <dbReference type="Pfam" id="PF09348"/>
    </source>
</evidence>
<dbReference type="EMBL" id="JARRAG010000002">
    <property type="protein sequence ID" value="MDG3004782.1"/>
    <property type="molecule type" value="Genomic_DNA"/>
</dbReference>
<proteinExistence type="predicted"/>
<gene>
    <name evidence="2" type="ORF">PZE19_13420</name>
</gene>
<accession>A0ABT6FB31</accession>
<name>A0ABT6FB31_9BACT</name>
<keyword evidence="3" id="KW-1185">Reference proteome</keyword>
<feature type="domain" description="DUF1990" evidence="1">
    <location>
        <begin position="25"/>
        <end position="184"/>
    </location>
</feature>
<comment type="caution">
    <text evidence="2">The sequence shown here is derived from an EMBL/GenBank/DDBJ whole genome shotgun (WGS) entry which is preliminary data.</text>
</comment>
<evidence type="ECO:0000313" key="3">
    <source>
        <dbReference type="Proteomes" id="UP001216907"/>
    </source>
</evidence>